<sequence length="332" mass="37215">MQSQHCVPSRLLSCSLPSVSIPCYFCSSPECHDRYALNRVSMRLQAGITVVDIVKHVAAGISLNGEDAPWCSFVGFVVMATYHMYLCLSTCIALNLHLAIILNIKPSRRWEKYYWAGSILIPLLLNLPLLALGIFGPSTANMCYIKNGPAINNTLEIVYSCVLCSAVIIYCIAISYTVVARMRKEEPILPKTSLPNDPWEKTHSVFDLRSVICRTCLYPAAAFISCIGANVGFIYFYFFGKMPVFLLAWAVWGLSLMGCLNLAAFLADPMVQRHLPSLIHCDDASRDDSDMLHFQLPVECEFTYATVTRIDNVHSPLPCLRSRMVKMYQPYI</sequence>
<keyword evidence="2" id="KW-1185">Reference proteome</keyword>
<evidence type="ECO:0000313" key="2">
    <source>
        <dbReference type="Proteomes" id="UP001165960"/>
    </source>
</evidence>
<comment type="caution">
    <text evidence="1">The sequence shown here is derived from an EMBL/GenBank/DDBJ whole genome shotgun (WGS) entry which is preliminary data.</text>
</comment>
<name>A0ACC2SMK3_9FUNG</name>
<organism evidence="1 2">
    <name type="scientific">Entomophthora muscae</name>
    <dbReference type="NCBI Taxonomy" id="34485"/>
    <lineage>
        <taxon>Eukaryota</taxon>
        <taxon>Fungi</taxon>
        <taxon>Fungi incertae sedis</taxon>
        <taxon>Zoopagomycota</taxon>
        <taxon>Entomophthoromycotina</taxon>
        <taxon>Entomophthoromycetes</taxon>
        <taxon>Entomophthorales</taxon>
        <taxon>Entomophthoraceae</taxon>
        <taxon>Entomophthora</taxon>
    </lineage>
</organism>
<dbReference type="Proteomes" id="UP001165960">
    <property type="component" value="Unassembled WGS sequence"/>
</dbReference>
<reference evidence="1" key="1">
    <citation type="submission" date="2022-04" db="EMBL/GenBank/DDBJ databases">
        <title>Genome of the entomopathogenic fungus Entomophthora muscae.</title>
        <authorList>
            <person name="Elya C."/>
            <person name="Lovett B.R."/>
            <person name="Lee E."/>
            <person name="Macias A.M."/>
            <person name="Hajek A.E."/>
            <person name="De Bivort B.L."/>
            <person name="Kasson M.T."/>
            <person name="De Fine Licht H.H."/>
            <person name="Stajich J.E."/>
        </authorList>
    </citation>
    <scope>NUCLEOTIDE SEQUENCE</scope>
    <source>
        <strain evidence="1">Berkeley</strain>
    </source>
</reference>
<gene>
    <name evidence="1" type="ORF">DSO57_1000101</name>
</gene>
<protein>
    <submittedName>
        <fullName evidence="1">Uncharacterized protein</fullName>
    </submittedName>
</protein>
<accession>A0ACC2SMK3</accession>
<evidence type="ECO:0000313" key="1">
    <source>
        <dbReference type="EMBL" id="KAJ9063523.1"/>
    </source>
</evidence>
<proteinExistence type="predicted"/>
<dbReference type="EMBL" id="QTSX02004971">
    <property type="protein sequence ID" value="KAJ9063523.1"/>
    <property type="molecule type" value="Genomic_DNA"/>
</dbReference>